<name>A0A395SZT7_9HYPO</name>
<keyword evidence="3" id="KW-1185">Reference proteome</keyword>
<proteinExistence type="predicted"/>
<dbReference type="EMBL" id="PXOG01000090">
    <property type="protein sequence ID" value="RGP77582.1"/>
    <property type="molecule type" value="Genomic_DNA"/>
</dbReference>
<dbReference type="OrthoDB" id="3546385at2759"/>
<protein>
    <recommendedName>
        <fullName evidence="1">2EXR domain-containing protein</fullName>
    </recommendedName>
</protein>
<dbReference type="Pfam" id="PF20150">
    <property type="entry name" value="2EXR"/>
    <property type="match status" value="1"/>
</dbReference>
<feature type="domain" description="2EXR" evidence="1">
    <location>
        <begin position="2"/>
        <end position="98"/>
    </location>
</feature>
<dbReference type="STRING" id="694270.A0A395SZT7"/>
<dbReference type="Proteomes" id="UP000266234">
    <property type="component" value="Unassembled WGS sequence"/>
</dbReference>
<dbReference type="PANTHER" id="PTHR35910:SF6">
    <property type="entry name" value="2EXR DOMAIN-CONTAINING PROTEIN"/>
    <property type="match status" value="1"/>
</dbReference>
<evidence type="ECO:0000313" key="2">
    <source>
        <dbReference type="EMBL" id="RGP77582.1"/>
    </source>
</evidence>
<dbReference type="InterPro" id="IPR045518">
    <property type="entry name" value="2EXR"/>
</dbReference>
<dbReference type="AlphaFoldDB" id="A0A395SZT7"/>
<reference evidence="2 3" key="1">
    <citation type="journal article" date="2018" name="PLoS Pathog.">
        <title>Evolution of structural diversity of trichothecenes, a family of toxins produced by plant pathogenic and entomopathogenic fungi.</title>
        <authorList>
            <person name="Proctor R.H."/>
            <person name="McCormick S.P."/>
            <person name="Kim H.S."/>
            <person name="Cardoza R.E."/>
            <person name="Stanley A.M."/>
            <person name="Lindo L."/>
            <person name="Kelly A."/>
            <person name="Brown D.W."/>
            <person name="Lee T."/>
            <person name="Vaughan M.M."/>
            <person name="Alexander N.J."/>
            <person name="Busman M."/>
            <person name="Gutierrez S."/>
        </authorList>
    </citation>
    <scope>NUCLEOTIDE SEQUENCE [LARGE SCALE GENOMIC DNA]</scope>
    <source>
        <strain evidence="2 3">NRRL 20695</strain>
    </source>
</reference>
<gene>
    <name evidence="2" type="ORF">FLONG3_4273</name>
</gene>
<evidence type="ECO:0000259" key="1">
    <source>
        <dbReference type="Pfam" id="PF20150"/>
    </source>
</evidence>
<evidence type="ECO:0000313" key="3">
    <source>
        <dbReference type="Proteomes" id="UP000266234"/>
    </source>
</evidence>
<comment type="caution">
    <text evidence="2">The sequence shown here is derived from an EMBL/GenBank/DDBJ whole genome shotgun (WGS) entry which is preliminary data.</text>
</comment>
<dbReference type="PANTHER" id="PTHR35910">
    <property type="entry name" value="2EXR DOMAIN-CONTAINING PROTEIN"/>
    <property type="match status" value="1"/>
</dbReference>
<organism evidence="2 3">
    <name type="scientific">Fusarium longipes</name>
    <dbReference type="NCBI Taxonomy" id="694270"/>
    <lineage>
        <taxon>Eukaryota</taxon>
        <taxon>Fungi</taxon>
        <taxon>Dikarya</taxon>
        <taxon>Ascomycota</taxon>
        <taxon>Pezizomycotina</taxon>
        <taxon>Sordariomycetes</taxon>
        <taxon>Hypocreomycetidae</taxon>
        <taxon>Hypocreales</taxon>
        <taxon>Nectriaceae</taxon>
        <taxon>Fusarium</taxon>
    </lineage>
</organism>
<accession>A0A395SZT7</accession>
<sequence length="250" mass="29436">MFTLFPRLPPELRAQIWKHALPSSDPARIYIYRPDCWELEDMIQYDFHPEKATQEVTTPLLHVNREARQETLSWSERHWFDITYHHNTKTFSFQREMDEDEILYVHVGDIEGFTDPETLFRDDLGWEYYTLFHISHIALPEMYFRHGWKHGIPLPFTFLSSSITIYVIRGEQPDDTGLWDLVPNGCGTVVWSPAENEFEIRGGQGGADEDILLQIIEGTTDNEGRLRWQFQNRWGDVIVELVPAVAVRIW</sequence>